<organism evidence="2 3">
    <name type="scientific">Araneus ventricosus</name>
    <name type="common">Orbweaver spider</name>
    <name type="synonym">Epeira ventricosa</name>
    <dbReference type="NCBI Taxonomy" id="182803"/>
    <lineage>
        <taxon>Eukaryota</taxon>
        <taxon>Metazoa</taxon>
        <taxon>Ecdysozoa</taxon>
        <taxon>Arthropoda</taxon>
        <taxon>Chelicerata</taxon>
        <taxon>Arachnida</taxon>
        <taxon>Araneae</taxon>
        <taxon>Araneomorphae</taxon>
        <taxon>Entelegynae</taxon>
        <taxon>Araneoidea</taxon>
        <taxon>Araneidae</taxon>
        <taxon>Araneus</taxon>
    </lineage>
</organism>
<proteinExistence type="predicted"/>
<sequence>MHSNDQNFDERNLGCAAKDKDTGLERGGFAIEGAEPSTRRSMGNPASMRYQSTFTFLIELIQTRPPTHAILQIGQLPNSFRKSLHGNVLERMPFVQRAGNQFPADYTSVTNRRVTFISPVGPSTTTVQGRVPEGSWISFRSLNSTTCLSRKHNTASPSL</sequence>
<keyword evidence="3" id="KW-1185">Reference proteome</keyword>
<dbReference type="EMBL" id="BGPR01053828">
    <property type="protein sequence ID" value="GBO30631.1"/>
    <property type="molecule type" value="Genomic_DNA"/>
</dbReference>
<dbReference type="AlphaFoldDB" id="A0A4Y2W185"/>
<accession>A0A4Y2W185</accession>
<name>A0A4Y2W185_ARAVE</name>
<gene>
    <name evidence="2" type="ORF">AVEN_251447_1</name>
</gene>
<reference evidence="2 3" key="1">
    <citation type="journal article" date="2019" name="Sci. Rep.">
        <title>Orb-weaving spider Araneus ventricosus genome elucidates the spidroin gene catalogue.</title>
        <authorList>
            <person name="Kono N."/>
            <person name="Nakamura H."/>
            <person name="Ohtoshi R."/>
            <person name="Moran D.A.P."/>
            <person name="Shinohara A."/>
            <person name="Yoshida Y."/>
            <person name="Fujiwara M."/>
            <person name="Mori M."/>
            <person name="Tomita M."/>
            <person name="Arakawa K."/>
        </authorList>
    </citation>
    <scope>NUCLEOTIDE SEQUENCE [LARGE SCALE GENOMIC DNA]</scope>
</reference>
<feature type="compositionally biased region" description="Basic and acidic residues" evidence="1">
    <location>
        <begin position="8"/>
        <end position="20"/>
    </location>
</feature>
<evidence type="ECO:0000313" key="2">
    <source>
        <dbReference type="EMBL" id="GBO30631.1"/>
    </source>
</evidence>
<dbReference type="Proteomes" id="UP000499080">
    <property type="component" value="Unassembled WGS sequence"/>
</dbReference>
<protein>
    <submittedName>
        <fullName evidence="2">Uncharacterized protein</fullName>
    </submittedName>
</protein>
<evidence type="ECO:0000256" key="1">
    <source>
        <dbReference type="SAM" id="MobiDB-lite"/>
    </source>
</evidence>
<feature type="region of interest" description="Disordered" evidence="1">
    <location>
        <begin position="1"/>
        <end position="20"/>
    </location>
</feature>
<comment type="caution">
    <text evidence="2">The sequence shown here is derived from an EMBL/GenBank/DDBJ whole genome shotgun (WGS) entry which is preliminary data.</text>
</comment>
<evidence type="ECO:0000313" key="3">
    <source>
        <dbReference type="Proteomes" id="UP000499080"/>
    </source>
</evidence>